<feature type="domain" description="FAS1" evidence="17">
    <location>
        <begin position="2322"/>
        <end position="2458"/>
    </location>
</feature>
<dbReference type="EMBL" id="JAURVH010001534">
    <property type="protein sequence ID" value="KAK5896407.1"/>
    <property type="molecule type" value="Genomic_DNA"/>
</dbReference>
<feature type="domain" description="Link" evidence="18">
    <location>
        <begin position="2209"/>
        <end position="2302"/>
    </location>
</feature>
<feature type="domain" description="EGF-like" evidence="16">
    <location>
        <begin position="1359"/>
        <end position="1397"/>
    </location>
</feature>
<feature type="domain" description="EGF-like" evidence="16">
    <location>
        <begin position="99"/>
        <end position="139"/>
    </location>
</feature>
<feature type="disulfide bond" evidence="13">
    <location>
        <begin position="2231"/>
        <end position="2300"/>
    </location>
</feature>
<feature type="domain" description="EGF-like" evidence="16">
    <location>
        <begin position="310"/>
        <end position="349"/>
    </location>
</feature>
<dbReference type="InterPro" id="IPR009030">
    <property type="entry name" value="Growth_fac_rcpt_cys_sf"/>
</dbReference>
<evidence type="ECO:0000256" key="2">
    <source>
        <dbReference type="ARBA" id="ARBA00022536"/>
    </source>
</evidence>
<keyword evidence="5" id="KW-0677">Repeat</keyword>
<feature type="domain" description="EGF-like" evidence="16">
    <location>
        <begin position="897"/>
        <end position="939"/>
    </location>
</feature>
<dbReference type="Pfam" id="PF00193">
    <property type="entry name" value="Xlink"/>
    <property type="match status" value="1"/>
</dbReference>
<dbReference type="GO" id="GO:0007155">
    <property type="term" value="P:cell adhesion"/>
    <property type="evidence" value="ECO:0007669"/>
    <property type="project" value="InterPro"/>
</dbReference>
<dbReference type="PROSITE" id="PS50213">
    <property type="entry name" value="FAS1"/>
    <property type="match status" value="7"/>
</dbReference>
<dbReference type="Gene3D" id="3.10.100.10">
    <property type="entry name" value="Mannose-Binding Protein A, subunit A"/>
    <property type="match status" value="1"/>
</dbReference>
<gene>
    <name evidence="19" type="ORF">CgunFtcFv8_010010</name>
</gene>
<evidence type="ECO:0000256" key="14">
    <source>
        <dbReference type="SAM" id="Phobius"/>
    </source>
</evidence>
<keyword evidence="9" id="KW-0675">Receptor</keyword>
<evidence type="ECO:0000256" key="3">
    <source>
        <dbReference type="ARBA" id="ARBA00022692"/>
    </source>
</evidence>
<evidence type="ECO:0000256" key="9">
    <source>
        <dbReference type="ARBA" id="ARBA00023170"/>
    </source>
</evidence>
<dbReference type="SMART" id="SM00445">
    <property type="entry name" value="LINK"/>
    <property type="match status" value="1"/>
</dbReference>
<proteinExistence type="predicted"/>
<feature type="domain" description="EGF-like" evidence="16">
    <location>
        <begin position="854"/>
        <end position="896"/>
    </location>
</feature>
<dbReference type="SMART" id="SM00181">
    <property type="entry name" value="EGF"/>
    <property type="match status" value="23"/>
</dbReference>
<feature type="domain" description="EGF-like" evidence="16">
    <location>
        <begin position="185"/>
        <end position="225"/>
    </location>
</feature>
<dbReference type="PANTHER" id="PTHR24038">
    <property type="entry name" value="STABILIN"/>
    <property type="match status" value="1"/>
</dbReference>
<feature type="chain" id="PRO_5042951042" description="Stabilin 2" evidence="15">
    <location>
        <begin position="18"/>
        <end position="2592"/>
    </location>
</feature>
<feature type="domain" description="EGF-like" evidence="16">
    <location>
        <begin position="1970"/>
        <end position="2010"/>
    </location>
</feature>
<feature type="domain" description="EGF-like" evidence="16">
    <location>
        <begin position="1527"/>
        <end position="1569"/>
    </location>
</feature>
<evidence type="ECO:0000256" key="6">
    <source>
        <dbReference type="ARBA" id="ARBA00022989"/>
    </source>
</evidence>
<protein>
    <recommendedName>
        <fullName evidence="21">Stabilin 2</fullName>
    </recommendedName>
</protein>
<dbReference type="SMART" id="SM00554">
    <property type="entry name" value="FAS1"/>
    <property type="match status" value="7"/>
</dbReference>
<dbReference type="InterPro" id="IPR024731">
    <property type="entry name" value="NELL2-like_EGF"/>
</dbReference>
<comment type="caution">
    <text evidence="12">Lacks conserved residue(s) required for the propagation of feature annotation.</text>
</comment>
<feature type="domain" description="FAS1" evidence="17">
    <location>
        <begin position="1611"/>
        <end position="1740"/>
    </location>
</feature>
<feature type="disulfide bond" evidence="12">
    <location>
        <begin position="173"/>
        <end position="182"/>
    </location>
</feature>
<dbReference type="InterPro" id="IPR002049">
    <property type="entry name" value="LE_dom"/>
</dbReference>
<evidence type="ECO:0000256" key="10">
    <source>
        <dbReference type="ARBA" id="ARBA00023180"/>
    </source>
</evidence>
<dbReference type="FunFam" id="2.30.180.10:FF:000005">
    <property type="entry name" value="Stabilin 2"/>
    <property type="match status" value="1"/>
</dbReference>
<feature type="domain" description="FAS1" evidence="17">
    <location>
        <begin position="1147"/>
        <end position="1275"/>
    </location>
</feature>
<dbReference type="PROSITE" id="PS00022">
    <property type="entry name" value="EGF_1"/>
    <property type="match status" value="7"/>
</dbReference>
<feature type="disulfide bond" evidence="13">
    <location>
        <begin position="2255"/>
        <end position="2276"/>
    </location>
</feature>
<evidence type="ECO:0000256" key="15">
    <source>
        <dbReference type="SAM" id="SignalP"/>
    </source>
</evidence>
<dbReference type="Gene3D" id="2.170.300.10">
    <property type="entry name" value="Tie2 ligand-binding domain superfamily"/>
    <property type="match status" value="2"/>
</dbReference>
<feature type="disulfide bond" evidence="12">
    <location>
        <begin position="753"/>
        <end position="762"/>
    </location>
</feature>
<keyword evidence="20" id="KW-1185">Reference proteome</keyword>
<dbReference type="SMART" id="SM00180">
    <property type="entry name" value="EGF_Lam"/>
    <property type="match status" value="6"/>
</dbReference>
<feature type="domain" description="EGF-like" evidence="16">
    <location>
        <begin position="1446"/>
        <end position="1484"/>
    </location>
</feature>
<dbReference type="GO" id="GO:0005540">
    <property type="term" value="F:hyaluronic acid binding"/>
    <property type="evidence" value="ECO:0007669"/>
    <property type="project" value="InterPro"/>
</dbReference>
<keyword evidence="11" id="KW-0424">Laminin EGF-like domain</keyword>
<dbReference type="PROSITE" id="PS50963">
    <property type="entry name" value="LINK_2"/>
    <property type="match status" value="1"/>
</dbReference>
<dbReference type="FunFam" id="2.10.25.10:FF:000038">
    <property type="entry name" value="Fibrillin 2"/>
    <property type="match status" value="1"/>
</dbReference>
<dbReference type="GO" id="GO:0005509">
    <property type="term" value="F:calcium ion binding"/>
    <property type="evidence" value="ECO:0007669"/>
    <property type="project" value="InterPro"/>
</dbReference>
<feature type="domain" description="EGF-like" evidence="16">
    <location>
        <begin position="146"/>
        <end position="183"/>
    </location>
</feature>
<dbReference type="GO" id="GO:0016020">
    <property type="term" value="C:membrane"/>
    <property type="evidence" value="ECO:0007669"/>
    <property type="project" value="UniProtKB-SubCell"/>
</dbReference>
<dbReference type="PROSITE" id="PS01248">
    <property type="entry name" value="EGF_LAM_1"/>
    <property type="match status" value="1"/>
</dbReference>
<evidence type="ECO:0000256" key="13">
    <source>
        <dbReference type="PROSITE-ProRule" id="PRU00323"/>
    </source>
</evidence>
<comment type="caution">
    <text evidence="19">The sequence shown here is derived from an EMBL/GenBank/DDBJ whole genome shotgun (WGS) entry which is preliminary data.</text>
</comment>
<dbReference type="PROSITE" id="PS01186">
    <property type="entry name" value="EGF_2"/>
    <property type="match status" value="11"/>
</dbReference>
<dbReference type="Proteomes" id="UP001331515">
    <property type="component" value="Unassembled WGS sequence"/>
</dbReference>
<dbReference type="SUPFAM" id="SSF57196">
    <property type="entry name" value="EGF/Laminin"/>
    <property type="match status" value="2"/>
</dbReference>
<evidence type="ECO:0000256" key="12">
    <source>
        <dbReference type="PROSITE-ProRule" id="PRU00076"/>
    </source>
</evidence>
<feature type="domain" description="EGF-like" evidence="16">
    <location>
        <begin position="1404"/>
        <end position="1441"/>
    </location>
</feature>
<dbReference type="SUPFAM" id="SSF57184">
    <property type="entry name" value="Growth factor receptor domain"/>
    <property type="match status" value="1"/>
</dbReference>
<reference evidence="19 20" key="1">
    <citation type="journal article" date="2023" name="Mol. Biol. Evol.">
        <title>Genomics of Secondarily Temperate Adaptation in the Only Non-Antarctic Icefish.</title>
        <authorList>
            <person name="Rivera-Colon A.G."/>
            <person name="Rayamajhi N."/>
            <person name="Minhas B.F."/>
            <person name="Madrigal G."/>
            <person name="Bilyk K.T."/>
            <person name="Yoon V."/>
            <person name="Hune M."/>
            <person name="Gregory S."/>
            <person name="Cheng C.H.C."/>
            <person name="Catchen J.M."/>
        </authorList>
    </citation>
    <scope>NUCLEOTIDE SEQUENCE [LARGE SCALE GENOMIC DNA]</scope>
    <source>
        <tissue evidence="19">White muscle</tissue>
    </source>
</reference>
<feature type="domain" description="EGF-like" evidence="16">
    <location>
        <begin position="723"/>
        <end position="763"/>
    </location>
</feature>
<dbReference type="InterPro" id="IPR000742">
    <property type="entry name" value="EGF"/>
</dbReference>
<dbReference type="InterPro" id="IPR056806">
    <property type="entry name" value="EGF_STAB1-2"/>
</dbReference>
<dbReference type="InterPro" id="IPR016187">
    <property type="entry name" value="CTDL_fold"/>
</dbReference>
<dbReference type="PROSITE" id="PS50026">
    <property type="entry name" value="EGF_3"/>
    <property type="match status" value="14"/>
</dbReference>
<feature type="domain" description="FAS1" evidence="17">
    <location>
        <begin position="503"/>
        <end position="637"/>
    </location>
</feature>
<dbReference type="FunFam" id="3.10.100.10:FF:000001">
    <property type="entry name" value="Hyaluronan proteoglycan link protein 1"/>
    <property type="match status" value="1"/>
</dbReference>
<evidence type="ECO:0000256" key="1">
    <source>
        <dbReference type="ARBA" id="ARBA00004479"/>
    </source>
</evidence>
<keyword evidence="7 14" id="KW-0472">Membrane</keyword>
<feature type="disulfide bond" evidence="12">
    <location>
        <begin position="1387"/>
        <end position="1396"/>
    </location>
</feature>
<dbReference type="Pfam" id="PF12947">
    <property type="entry name" value="EGF_3"/>
    <property type="match status" value="7"/>
</dbReference>
<feature type="transmembrane region" description="Helical" evidence="14">
    <location>
        <begin position="2473"/>
        <end position="2497"/>
    </location>
</feature>
<evidence type="ECO:0000256" key="4">
    <source>
        <dbReference type="ARBA" id="ARBA00022729"/>
    </source>
</evidence>
<keyword evidence="3 14" id="KW-0812">Transmembrane</keyword>
<feature type="disulfide bond" evidence="12">
    <location>
        <begin position="194"/>
        <end position="211"/>
    </location>
</feature>
<dbReference type="Gene3D" id="2.30.180.10">
    <property type="entry name" value="FAS1 domain"/>
    <property type="match status" value="7"/>
</dbReference>
<dbReference type="SMART" id="SM00179">
    <property type="entry name" value="EGF_CA"/>
    <property type="match status" value="7"/>
</dbReference>
<dbReference type="InterPro" id="IPR036378">
    <property type="entry name" value="FAS1_dom_sf"/>
</dbReference>
<keyword evidence="6 14" id="KW-1133">Transmembrane helix</keyword>
<evidence type="ECO:0000313" key="19">
    <source>
        <dbReference type="EMBL" id="KAK5896407.1"/>
    </source>
</evidence>
<evidence type="ECO:0000256" key="5">
    <source>
        <dbReference type="ARBA" id="ARBA00022737"/>
    </source>
</evidence>
<dbReference type="FunFam" id="2.30.180.10:FF:000018">
    <property type="entry name" value="Stabilin 2"/>
    <property type="match status" value="1"/>
</dbReference>
<name>A0AAN8GZM8_CHAGU</name>
<sequence>MMMKLLLLSVLLMETSAALQNLCSNTTVLRVSTPCKSCSLSLLFSVCPPGFMKSPRSPRPDCTFSVKTASMTLPMPGCSSECYKEVDLKTCCPGFWGPDCQECPEEAERPCSLRGVCSDGMGGNGTCTCQPGFAGTACEDCSTRRFGSTCSSVCSCVHGVCNSGLTGDGRCTCFSGYKGPSCDQELPECVSLSCPLNSRCMEEALTARLVCQCLPGYQKSGDTCLSVNPCRTQVCHLQASCVPTGLGTHLCACKEGFSGDGRVCMAVDPCQRNQGGCSTETTSCVYDGPGKSHCECLPGFVLRRDGSCSLKDACSPASCHREATCRTSEPGQVQCTCKQGFVGNGKVCYGNIMQRLSDLNTEPQGQWRGQLSSAMSLLGSLSWSLQNLGPFTLFVPINKGFRGVSVRSLTADRSKAQYLSKMHLVAGVLPFDSLKRIDVFYTVTGKMGEMDTSEGDLQTKIRLHGSRRNAAILQSDVVASNGMIHIINKLMDSVAPTVESNPQENLSKIVSDYGKFDTFKSLLEKVSLASVLDLPGPMTVFAPTSAAFSAMPDGQLDWLSSTEGRWKLLELMRNHIVPSSGLDVFNAVSGPRLASLASQVLTINVTDNGQILVDGAAVLEAAVEGKNGRLYVLEGVLTPASICPILPHRCDLNETRATEGKCVSCSNVHLSRCEGGVQPVRSTYGCAYLRSIEGLLSVNFGCKPTCNTTVTTRACCKGFYGLDCTSCPGGFQTPCAGHGQCVEGISGNGSCICEQNFGGSRCQFCSSSSRFGPGCARTCPCVHGQCENRPDSDGRCKPDSCQPGFTGRFCERRTAPCGLQVHFCHAHADCDFTQGAFRCVCKPGYQGDGITCVEADPCAPPLRGGCSINAKCVRSAPGAHSCLCLSGWRRDGNDCQPINNCQAPEGGGCHPNASCIYVGPGQSDCSCKPGYRGSGSDCEAVNQCVSQRGGCHHLVSISDLVSISATFTHRSVESLDLTVLCSGDLATCQLLSSQWTCVCDDGYSGDGHVCYGTVFQALMTLPDVSEFSTWTTDSGVSWSLSDQNLTLLVPSSAAVSKMSSEDRSFWTLTGNLPSLLRNHMIPGTFPSSSLSSASSLTSLLKTSLPVSTTNQGQFSVGGATITTADIAATNGLIHVIDQVLVPDRKLSEGLLETLALRPEFSLFRSYLIDYNLTGEIEQADEFTVFAPTDAAVTDYLTKMAATALDVNTTRYHVVLSERLLRTELQPGGFRASMLGESFQLRFSPREGKLFVNEAQLDSSNLLSSNGVIHGVSAVMTINRNRCDDASFTRSPGSCVDCLFPQGAICPDATRPDPSVRSRKCMFTRMFEGERLLTIGCRATCLQENRVRRCCSGFFGPHCESCPGPAGRSCSSNGFCSDGASGAGNCSCNPGFRGTACETCSAGKYGVHCDQECVCGHGRCSEGLQGDGSCECGVGWRGVLCEQKIESSDLCGALRCHTSANCALSASSPRCLCAAGFTGNGTSCSAVDVCVQGNGGCSVLAVCKRTLPGQRECVCSAGHTGDGLVCVEINPCLLQGNGGCHSDAECFHAGPNKTSCVCSKGFKGDGQTCEMINLCKKRNGGCHQSARCNTTGPGVRSCSCYNNFVGDGISCRGTVARELLARKLRDFYVILMLMDIPLKGRGPFTVFVPNKEALRDAGVKKRVMTGPPHRELLASMLRSHIVMCHTLLPADLARPRNLTSLSGTVMTTRSQEGSIFINDANVTYSNGVSVNGIFHEISKFLVSPVPGEGLPVTLLNLTDVAERHGYNAFIKLLQDSGLMDLLQNHIFQPVTLFMPSDSVMAALPKEQRDFLFHPDNRAQLAEYLKYHILQGQKVYAEGLIHQEGVRTLQGSPLSFTCGGADAMGQIFLNDGRCRIVQRHLVFSGGMAYGIDCLLTPPSLGGRCDTQTTFDLQMSCGLCSASSLRCPDGSKQKEIKKCDLPSVFVSRNSGCFSVCTVHFWQPRCCHGYHGRDCLECPGGVGAPCSNHGKCDDGHLGNGTCTCDPGFGGVACETCSAGFFGASCTACSCSSGSCEDGLRGSGSCFCEAGWTGAKCDTGLGGGVQCAPPCAPKAVCQQNNTCVCRPFYVGDGLTCTAAELCGTWNGGCSRLARCSQRGEQVSCTCLDGHAGDGFTCFPEDACVARDNGGCSEHAACSMTAPGKRKCTCKDRYIGDGLTCDLKQAPLSRCLHDNGRCHPDASCTDLHYQDSTLGVYHLRSDSNQYRLNFSSAQTACAAEGGSLATYTQLSYAQQGGLNMCSAGWLAQARVGYPTTFPSPSCGFGHIGIVDYGVRKNQSETWDAFCYRMKEVVCECKPGYVGDGFSCTGNLMQVLQSTASFSNFLTQILNSSQLSASGKQFVKRLSNLAVQSTLFVPENSGLPDNQTLSQRDLEFHLSEGQALPLDHLRNGTRIRTRVGNLKVLGVSDLLNPSAMASRYINDRFVTDSDILASNGLIHVLQGPLRAPPPQHQMAVAHQAGVGLGVVLLVVLVLAGLFVGFHFYKHNAKPFHFHYFKDEGEDGRRRKDRRWAVAASVTRVMKRLQNQQRAAMRTSRKWRTGFPTRGRIRGQDPLHLVERRCVQVPVRLSEAIKNCPMCQ</sequence>
<evidence type="ECO:0000313" key="20">
    <source>
        <dbReference type="Proteomes" id="UP001331515"/>
    </source>
</evidence>
<feature type="disulfide bond" evidence="12">
    <location>
        <begin position="1412"/>
        <end position="1429"/>
    </location>
</feature>
<feature type="disulfide bond" evidence="12">
    <location>
        <begin position="129"/>
        <end position="138"/>
    </location>
</feature>
<evidence type="ECO:0000259" key="17">
    <source>
        <dbReference type="PROSITE" id="PS50213"/>
    </source>
</evidence>
<feature type="domain" description="EGF-like" evidence="16">
    <location>
        <begin position="813"/>
        <end position="853"/>
    </location>
</feature>
<dbReference type="SUPFAM" id="SSF82153">
    <property type="entry name" value="FAS1 domain"/>
    <property type="match status" value="7"/>
</dbReference>
<dbReference type="PROSITE" id="PS01241">
    <property type="entry name" value="LINK_1"/>
    <property type="match status" value="1"/>
</dbReference>
<feature type="signal peptide" evidence="15">
    <location>
        <begin position="1"/>
        <end position="17"/>
    </location>
</feature>
<dbReference type="FunFam" id="2.10.25.10:FF:000040">
    <property type="entry name" value="Stabilin 2"/>
    <property type="match status" value="3"/>
</dbReference>
<keyword evidence="8 12" id="KW-1015">Disulfide bond</keyword>
<dbReference type="InterPro" id="IPR016186">
    <property type="entry name" value="C-type_lectin-like/link_sf"/>
</dbReference>
<feature type="domain" description="FAS1" evidence="17">
    <location>
        <begin position="358"/>
        <end position="491"/>
    </location>
</feature>
<evidence type="ECO:0000256" key="11">
    <source>
        <dbReference type="ARBA" id="ARBA00023292"/>
    </source>
</evidence>
<feature type="domain" description="EGF-like" evidence="16">
    <location>
        <begin position="226"/>
        <end position="265"/>
    </location>
</feature>
<organism evidence="19 20">
    <name type="scientific">Champsocephalus gunnari</name>
    <name type="common">Mackerel icefish</name>
    <dbReference type="NCBI Taxonomy" id="52237"/>
    <lineage>
        <taxon>Eukaryota</taxon>
        <taxon>Metazoa</taxon>
        <taxon>Chordata</taxon>
        <taxon>Craniata</taxon>
        <taxon>Vertebrata</taxon>
        <taxon>Euteleostomi</taxon>
        <taxon>Actinopterygii</taxon>
        <taxon>Neopterygii</taxon>
        <taxon>Teleostei</taxon>
        <taxon>Neoteleostei</taxon>
        <taxon>Acanthomorphata</taxon>
        <taxon>Eupercaria</taxon>
        <taxon>Perciformes</taxon>
        <taxon>Notothenioidei</taxon>
        <taxon>Channichthyidae</taxon>
        <taxon>Champsocephalus</taxon>
    </lineage>
</organism>
<comment type="subcellular location">
    <subcellularLocation>
        <location evidence="1">Membrane</location>
        <topology evidence="1">Single-pass type I membrane protein</topology>
    </subcellularLocation>
</comment>
<dbReference type="SUPFAM" id="SSF56436">
    <property type="entry name" value="C-type lectin-like"/>
    <property type="match status" value="1"/>
</dbReference>
<dbReference type="GO" id="GO:0030855">
    <property type="term" value="P:epithelial cell differentiation"/>
    <property type="evidence" value="ECO:0007669"/>
    <property type="project" value="UniProtKB-ARBA"/>
</dbReference>
<evidence type="ECO:0000259" key="16">
    <source>
        <dbReference type="PROSITE" id="PS50026"/>
    </source>
</evidence>
<dbReference type="PANTHER" id="PTHR24038:SF0">
    <property type="entry name" value="STABILIN-2"/>
    <property type="match status" value="1"/>
</dbReference>
<keyword evidence="2 12" id="KW-0245">EGF-like domain</keyword>
<evidence type="ECO:0000259" key="18">
    <source>
        <dbReference type="PROSITE" id="PS50963"/>
    </source>
</evidence>
<feature type="disulfide bond" evidence="12">
    <location>
        <begin position="1431"/>
        <end position="1440"/>
    </location>
</feature>
<feature type="disulfide bond" evidence="12">
    <location>
        <begin position="154"/>
        <end position="171"/>
    </location>
</feature>
<keyword evidence="10" id="KW-0325">Glycoprotein</keyword>
<dbReference type="InterPro" id="IPR001881">
    <property type="entry name" value="EGF-like_Ca-bd_dom"/>
</dbReference>
<evidence type="ECO:0000256" key="8">
    <source>
        <dbReference type="ARBA" id="ARBA00023157"/>
    </source>
</evidence>
<dbReference type="InterPro" id="IPR000782">
    <property type="entry name" value="FAS1_domain"/>
</dbReference>
<feature type="disulfide bond" evidence="12">
    <location>
        <begin position="2000"/>
        <end position="2009"/>
    </location>
</feature>
<evidence type="ECO:0008006" key="21">
    <source>
        <dbReference type="Google" id="ProtNLM"/>
    </source>
</evidence>
<evidence type="ECO:0000256" key="7">
    <source>
        <dbReference type="ARBA" id="ARBA00023136"/>
    </source>
</evidence>
<dbReference type="Pfam" id="PF24887">
    <property type="entry name" value="EGF_STAB1-2"/>
    <property type="match status" value="1"/>
</dbReference>
<feature type="domain" description="FAS1" evidence="17">
    <location>
        <begin position="1752"/>
        <end position="1893"/>
    </location>
</feature>
<accession>A0AAN8GZM8</accession>
<feature type="domain" description="FAS1" evidence="17">
    <location>
        <begin position="1011"/>
        <end position="1140"/>
    </location>
</feature>
<dbReference type="InterPro" id="IPR000538">
    <property type="entry name" value="Link_dom"/>
</dbReference>
<keyword evidence="4 15" id="KW-0732">Signal</keyword>
<dbReference type="Pfam" id="PF02469">
    <property type="entry name" value="Fasciclin"/>
    <property type="match status" value="6"/>
</dbReference>
<dbReference type="Gene3D" id="2.10.25.10">
    <property type="entry name" value="Laminin"/>
    <property type="match status" value="11"/>
</dbReference>